<dbReference type="InterPro" id="IPR004131">
    <property type="entry name" value="PPase-energised_H-pump"/>
</dbReference>
<keyword evidence="8 9" id="KW-0472">Membrane</keyword>
<accession>A0A1M5LAM3</accession>
<evidence type="ECO:0000256" key="3">
    <source>
        <dbReference type="ARBA" id="ARBA00022692"/>
    </source>
</evidence>
<dbReference type="STRING" id="1073325.SAMN05444483_11912"/>
<evidence type="ECO:0000256" key="6">
    <source>
        <dbReference type="ARBA" id="ARBA00022989"/>
    </source>
</evidence>
<protein>
    <submittedName>
        <fullName evidence="10">H(+)-translocating pyrophosphatase</fullName>
    </submittedName>
</protein>
<sequence>MSELPAEVRERTDILDSVGNTTAATGKGFAIASAALTSLALFAAYVTFTGIDGINIFKAPVLAMLFIGGMVPVVFSALAMKSVGKAAMKMVEEVRRQFKNIPGIMEGKAKPQYDKCVEISTQAALKEMLLPGVLTIGFPIAIALLPMLFGYENVLIAEMLGGYMAGVTVSGVLWAIFQNNAGGAWDNAKKSFEAGVMINGEMTYKGSEAHKAAVTGDTVGDPFKDTSGPSMNILIKLTCLIGLVIAPILGGHTTAATEETSVDIENISSEDLSESFQVNMTSEDGETQAKVRITTTRKGETKVQQKTFIGTKAQVEAQIQELREKR</sequence>
<keyword evidence="4" id="KW-0460">Magnesium</keyword>
<feature type="transmembrane region" description="Helical" evidence="9">
    <location>
        <begin position="60"/>
        <end position="80"/>
    </location>
</feature>
<evidence type="ECO:0000256" key="5">
    <source>
        <dbReference type="ARBA" id="ARBA00022967"/>
    </source>
</evidence>
<reference evidence="11" key="1">
    <citation type="submission" date="2016-11" db="EMBL/GenBank/DDBJ databases">
        <authorList>
            <person name="Varghese N."/>
            <person name="Submissions S."/>
        </authorList>
    </citation>
    <scope>NUCLEOTIDE SEQUENCE [LARGE SCALE GENOMIC DNA]</scope>
    <source>
        <strain evidence="11">DSM 24579</strain>
    </source>
</reference>
<evidence type="ECO:0000256" key="8">
    <source>
        <dbReference type="ARBA" id="ARBA00023136"/>
    </source>
</evidence>
<feature type="transmembrane region" description="Helical" evidence="9">
    <location>
        <begin position="128"/>
        <end position="149"/>
    </location>
</feature>
<keyword evidence="2" id="KW-0813">Transport</keyword>
<dbReference type="Proteomes" id="UP000183945">
    <property type="component" value="Unassembled WGS sequence"/>
</dbReference>
<dbReference type="GO" id="GO:0016020">
    <property type="term" value="C:membrane"/>
    <property type="evidence" value="ECO:0007669"/>
    <property type="project" value="InterPro"/>
</dbReference>
<dbReference type="GO" id="GO:0009678">
    <property type="term" value="F:diphosphate hydrolysis-driven proton transmembrane transporter activity"/>
    <property type="evidence" value="ECO:0007669"/>
    <property type="project" value="InterPro"/>
</dbReference>
<keyword evidence="5" id="KW-1278">Translocase</keyword>
<keyword evidence="3 9" id="KW-0812">Transmembrane</keyword>
<gene>
    <name evidence="10" type="ORF">SAMN05444483_11912</name>
</gene>
<name>A0A1M5LAM3_SALEC</name>
<dbReference type="PANTHER" id="PTHR31998">
    <property type="entry name" value="K(+)-INSENSITIVE PYROPHOSPHATE-ENERGIZED PROTON PUMP"/>
    <property type="match status" value="1"/>
</dbReference>
<evidence type="ECO:0000313" key="11">
    <source>
        <dbReference type="Proteomes" id="UP000183945"/>
    </source>
</evidence>
<dbReference type="EMBL" id="FQVT01000019">
    <property type="protein sequence ID" value="SHG62152.1"/>
    <property type="molecule type" value="Genomic_DNA"/>
</dbReference>
<keyword evidence="7" id="KW-0406">Ion transport</keyword>
<proteinExistence type="predicted"/>
<feature type="transmembrane region" description="Helical" evidence="9">
    <location>
        <begin position="29"/>
        <end position="48"/>
    </location>
</feature>
<dbReference type="GO" id="GO:0004427">
    <property type="term" value="F:inorganic diphosphate phosphatase activity"/>
    <property type="evidence" value="ECO:0007669"/>
    <property type="project" value="InterPro"/>
</dbReference>
<keyword evidence="11" id="KW-1185">Reference proteome</keyword>
<evidence type="ECO:0000256" key="7">
    <source>
        <dbReference type="ARBA" id="ARBA00023065"/>
    </source>
</evidence>
<evidence type="ECO:0000256" key="4">
    <source>
        <dbReference type="ARBA" id="ARBA00022842"/>
    </source>
</evidence>
<evidence type="ECO:0000256" key="9">
    <source>
        <dbReference type="SAM" id="Phobius"/>
    </source>
</evidence>
<keyword evidence="6 9" id="KW-1133">Transmembrane helix</keyword>
<evidence type="ECO:0000256" key="1">
    <source>
        <dbReference type="ARBA" id="ARBA00004127"/>
    </source>
</evidence>
<dbReference type="GO" id="GO:0012505">
    <property type="term" value="C:endomembrane system"/>
    <property type="evidence" value="ECO:0007669"/>
    <property type="project" value="UniProtKB-SubCell"/>
</dbReference>
<comment type="subcellular location">
    <subcellularLocation>
        <location evidence="1">Endomembrane system</location>
        <topology evidence="1">Multi-pass membrane protein</topology>
    </subcellularLocation>
</comment>
<organism evidence="10 11">
    <name type="scientific">Salegentibacter echinorum</name>
    <dbReference type="NCBI Taxonomy" id="1073325"/>
    <lineage>
        <taxon>Bacteria</taxon>
        <taxon>Pseudomonadati</taxon>
        <taxon>Bacteroidota</taxon>
        <taxon>Flavobacteriia</taxon>
        <taxon>Flavobacteriales</taxon>
        <taxon>Flavobacteriaceae</taxon>
        <taxon>Salegentibacter</taxon>
    </lineage>
</organism>
<evidence type="ECO:0000256" key="2">
    <source>
        <dbReference type="ARBA" id="ARBA00022448"/>
    </source>
</evidence>
<feature type="transmembrane region" description="Helical" evidence="9">
    <location>
        <begin position="155"/>
        <end position="177"/>
    </location>
</feature>
<dbReference type="Pfam" id="PF03030">
    <property type="entry name" value="H_PPase"/>
    <property type="match status" value="1"/>
</dbReference>
<dbReference type="AlphaFoldDB" id="A0A1M5LAM3"/>
<evidence type="ECO:0000313" key="10">
    <source>
        <dbReference type="EMBL" id="SHG62152.1"/>
    </source>
</evidence>